<dbReference type="Pfam" id="PF00209">
    <property type="entry name" value="SNF"/>
    <property type="match status" value="2"/>
</dbReference>
<organism evidence="6">
    <name type="scientific">Turicibacter sanguinis</name>
    <dbReference type="NCBI Taxonomy" id="154288"/>
    <lineage>
        <taxon>Bacteria</taxon>
        <taxon>Bacillati</taxon>
        <taxon>Bacillota</taxon>
        <taxon>Erysipelotrichia</taxon>
        <taxon>Erysipelotrichales</taxon>
        <taxon>Turicibacteraceae</taxon>
        <taxon>Turicibacter</taxon>
    </lineage>
</organism>
<dbReference type="NCBIfam" id="NF037979">
    <property type="entry name" value="Na_transp"/>
    <property type="match status" value="1"/>
</dbReference>
<evidence type="ECO:0000256" key="3">
    <source>
        <dbReference type="ARBA" id="ARBA00022692"/>
    </source>
</evidence>
<gene>
    <name evidence="6" type="ORF">GMA64_08155</name>
</gene>
<dbReference type="GO" id="GO:0016020">
    <property type="term" value="C:membrane"/>
    <property type="evidence" value="ECO:0007669"/>
    <property type="project" value="UniProtKB-SubCell"/>
</dbReference>
<comment type="subcellular location">
    <subcellularLocation>
        <location evidence="1">Membrane</location>
        <topology evidence="1">Multi-pass membrane protein</topology>
    </subcellularLocation>
</comment>
<keyword evidence="5" id="KW-0472">Membrane</keyword>
<protein>
    <submittedName>
        <fullName evidence="6">Sodium-dependent transporter</fullName>
    </submittedName>
</protein>
<dbReference type="CDD" id="cd10336">
    <property type="entry name" value="SLC6sbd_Tyt1-Like"/>
    <property type="match status" value="1"/>
</dbReference>
<dbReference type="SUPFAM" id="SSF161070">
    <property type="entry name" value="SNF-like"/>
    <property type="match status" value="1"/>
</dbReference>
<comment type="caution">
    <text evidence="6">The sequence shown here is derived from an EMBL/GenBank/DDBJ whole genome shotgun (WGS) entry which is preliminary data.</text>
</comment>
<accession>A0A6G2CNL8</accession>
<evidence type="ECO:0000256" key="1">
    <source>
        <dbReference type="ARBA" id="ARBA00004141"/>
    </source>
</evidence>
<dbReference type="PANTHER" id="PTHR42948">
    <property type="entry name" value="TRANSPORTER"/>
    <property type="match status" value="1"/>
</dbReference>
<dbReference type="AlphaFoldDB" id="A0A6G2CNL8"/>
<dbReference type="InterPro" id="IPR047218">
    <property type="entry name" value="YocR/YhdH-like"/>
</dbReference>
<keyword evidence="4" id="KW-1133">Transmembrane helix</keyword>
<dbReference type="RefSeq" id="WP_129821254.1">
    <property type="nucleotide sequence ID" value="NZ_JADPFQ010000002.1"/>
</dbReference>
<keyword evidence="3" id="KW-0812">Transmembrane</keyword>
<dbReference type="EMBL" id="WMQV01000016">
    <property type="protein sequence ID" value="MTL94493.1"/>
    <property type="molecule type" value="Genomic_DNA"/>
</dbReference>
<dbReference type="InterPro" id="IPR000175">
    <property type="entry name" value="Na/ntran_symport"/>
</dbReference>
<dbReference type="PROSITE" id="PS50267">
    <property type="entry name" value="NA_NEUROTRAN_SYMP_3"/>
    <property type="match status" value="1"/>
</dbReference>
<reference evidence="6" key="1">
    <citation type="journal article" date="2019" name="Nat. Med.">
        <title>A library of human gut bacterial isolates paired with longitudinal multiomics data enables mechanistic microbiome research.</title>
        <authorList>
            <person name="Poyet M."/>
            <person name="Groussin M."/>
            <person name="Gibbons S.M."/>
            <person name="Avila-Pacheco J."/>
            <person name="Jiang X."/>
            <person name="Kearney S.M."/>
            <person name="Perrotta A.R."/>
            <person name="Berdy B."/>
            <person name="Zhao S."/>
            <person name="Lieberman T.D."/>
            <person name="Swanson P.K."/>
            <person name="Smith M."/>
            <person name="Roesemann S."/>
            <person name="Alexander J.E."/>
            <person name="Rich S.A."/>
            <person name="Livny J."/>
            <person name="Vlamakis H."/>
            <person name="Clish C."/>
            <person name="Bullock K."/>
            <person name="Deik A."/>
            <person name="Scott J."/>
            <person name="Pierce K.A."/>
            <person name="Xavier R.J."/>
            <person name="Alm E.J."/>
        </authorList>
    </citation>
    <scope>NUCLEOTIDE SEQUENCE</scope>
    <source>
        <strain evidence="6">BIOML-A179</strain>
    </source>
</reference>
<dbReference type="InterPro" id="IPR037272">
    <property type="entry name" value="SNS_sf"/>
</dbReference>
<dbReference type="PANTHER" id="PTHR42948:SF1">
    <property type="entry name" value="TRANSPORTER"/>
    <property type="match status" value="1"/>
</dbReference>
<sequence length="439" mass="47917">MSVNNKRETFSSKFGFLISCVGAALGLGNIWLFSYRLGAYGGAAFLIPYFIFIFILGTTGLITEFSFGRLFKAGAPTGIREIFRSRKLKGAKIISLIPVLGVAGVFMFYSVVVGWILKYFILSVTGELMTLDATAFFNQFAGSTSSVIWLIIAMLTTVLIVKIGVAKGIEKLNKIAMPLLLILFIILIIRSVTLPGAEVGIEYLLKPRWEYLLKVDTWVIALGQAFFSVSLSGCSLVVYGSYTNDRYDIVSASFQMAIFDTIAALLASFIIVPATFAFGFDPASGPALLFITLPAIFKVMPYGNIMAIIFFLSIIFAAISSSIGMLEGPVEALMTSRHLSRAKSTIIISLICLLLAIPLAVNMEWFNLFADFITIILSPVGIMITAIAFFYLYKGDILDEVNKGAKYSLGKSFVYFGKLIFVPMTILVILLGIIYGGIG</sequence>
<evidence type="ECO:0000256" key="2">
    <source>
        <dbReference type="ARBA" id="ARBA00022448"/>
    </source>
</evidence>
<evidence type="ECO:0000313" key="6">
    <source>
        <dbReference type="EMBL" id="MTL94493.1"/>
    </source>
</evidence>
<proteinExistence type="predicted"/>
<evidence type="ECO:0000256" key="5">
    <source>
        <dbReference type="ARBA" id="ARBA00023136"/>
    </source>
</evidence>
<keyword evidence="2" id="KW-0813">Transport</keyword>
<dbReference type="PRINTS" id="PR00176">
    <property type="entry name" value="NANEUSMPORT"/>
</dbReference>
<name>A0A6G2CNL8_9FIRM</name>
<evidence type="ECO:0000256" key="4">
    <source>
        <dbReference type="ARBA" id="ARBA00022989"/>
    </source>
</evidence>